<dbReference type="Pfam" id="PF00144">
    <property type="entry name" value="Beta-lactamase"/>
    <property type="match status" value="1"/>
</dbReference>
<dbReference type="Proteomes" id="UP000271925">
    <property type="component" value="Unassembled WGS sequence"/>
</dbReference>
<dbReference type="Gene3D" id="3.40.710.10">
    <property type="entry name" value="DD-peptidase/beta-lactamase superfamily"/>
    <property type="match status" value="1"/>
</dbReference>
<protein>
    <submittedName>
        <fullName evidence="3">Class A beta-lactamase-related serine hydrolase</fullName>
    </submittedName>
</protein>
<dbReference type="GO" id="GO:0016787">
    <property type="term" value="F:hydrolase activity"/>
    <property type="evidence" value="ECO:0007669"/>
    <property type="project" value="UniProtKB-KW"/>
</dbReference>
<keyword evidence="1" id="KW-0732">Signal</keyword>
<reference evidence="3 4" key="1">
    <citation type="submission" date="2018-11" db="EMBL/GenBank/DDBJ databases">
        <authorList>
            <person name="Zhou Z."/>
            <person name="Wang G."/>
        </authorList>
    </citation>
    <scope>NUCLEOTIDE SEQUENCE [LARGE SCALE GENOMIC DNA]</scope>
    <source>
        <strain evidence="3 4">KCTC52004</strain>
    </source>
</reference>
<dbReference type="AlphaFoldDB" id="A0A3P1BJL6"/>
<dbReference type="InterPro" id="IPR001466">
    <property type="entry name" value="Beta-lactam-related"/>
</dbReference>
<proteinExistence type="predicted"/>
<feature type="domain" description="Beta-lactamase-related" evidence="2">
    <location>
        <begin position="46"/>
        <end position="333"/>
    </location>
</feature>
<evidence type="ECO:0000313" key="3">
    <source>
        <dbReference type="EMBL" id="RRB01215.1"/>
    </source>
</evidence>
<dbReference type="PANTHER" id="PTHR43283:SF7">
    <property type="entry name" value="BETA-LACTAMASE-RELATED DOMAIN-CONTAINING PROTEIN"/>
    <property type="match status" value="1"/>
</dbReference>
<gene>
    <name evidence="3" type="ORF">EHT25_23875</name>
</gene>
<keyword evidence="4" id="KW-1185">Reference proteome</keyword>
<sequence>MNLFKILMPLLLFCSSGSAQQIRANLLDSIAIAGSNGTYPNLEGITITQRGKLIFENYFHQLNKDSLHDSRSSFKSVTAILIGIAIDKGFIKNVHEKVYTFFPEYKPYGNWNTLKDSMTIEHLLEMKSGFDCEEWEGSKDCEDDMANTQDWIKFCLDLPIKNKPGTQWDYTSINSMLLGGIIAHATHMTVSDFADNYLFKPLGITKYRWTKDPVGHEMTAGSFYISPRDMNKIGQLVLNEGVFNNKRVVAAKWIKRMTKGLIKIENFSNVRISKNKTAFPQPTYYGYAWYSEEIKTEKFKHSVVFASGNGGQYIMVIRDLDLVVTFTGNSYNSSKSKLPFDLLIKYIMPYFNQK</sequence>
<organism evidence="3 4">
    <name type="scientific">Larkinella rosea</name>
    <dbReference type="NCBI Taxonomy" id="2025312"/>
    <lineage>
        <taxon>Bacteria</taxon>
        <taxon>Pseudomonadati</taxon>
        <taxon>Bacteroidota</taxon>
        <taxon>Cytophagia</taxon>
        <taxon>Cytophagales</taxon>
        <taxon>Spirosomataceae</taxon>
        <taxon>Larkinella</taxon>
    </lineage>
</organism>
<dbReference type="PANTHER" id="PTHR43283">
    <property type="entry name" value="BETA-LACTAMASE-RELATED"/>
    <property type="match status" value="1"/>
</dbReference>
<feature type="signal peptide" evidence="1">
    <location>
        <begin position="1"/>
        <end position="21"/>
    </location>
</feature>
<dbReference type="OrthoDB" id="1185352at2"/>
<accession>A0A3P1BJL6</accession>
<feature type="chain" id="PRO_5018041372" evidence="1">
    <location>
        <begin position="22"/>
        <end position="354"/>
    </location>
</feature>
<comment type="caution">
    <text evidence="3">The sequence shown here is derived from an EMBL/GenBank/DDBJ whole genome shotgun (WGS) entry which is preliminary data.</text>
</comment>
<dbReference type="InterPro" id="IPR050789">
    <property type="entry name" value="Diverse_Enzym_Activities"/>
</dbReference>
<evidence type="ECO:0000256" key="1">
    <source>
        <dbReference type="SAM" id="SignalP"/>
    </source>
</evidence>
<evidence type="ECO:0000259" key="2">
    <source>
        <dbReference type="Pfam" id="PF00144"/>
    </source>
</evidence>
<dbReference type="SUPFAM" id="SSF56601">
    <property type="entry name" value="beta-lactamase/transpeptidase-like"/>
    <property type="match status" value="1"/>
</dbReference>
<dbReference type="EMBL" id="RQJO01000010">
    <property type="protein sequence ID" value="RRB01215.1"/>
    <property type="molecule type" value="Genomic_DNA"/>
</dbReference>
<evidence type="ECO:0000313" key="4">
    <source>
        <dbReference type="Proteomes" id="UP000271925"/>
    </source>
</evidence>
<name>A0A3P1BJL6_9BACT</name>
<dbReference type="InterPro" id="IPR012338">
    <property type="entry name" value="Beta-lactam/transpept-like"/>
</dbReference>
<keyword evidence="3" id="KW-0378">Hydrolase</keyword>